<dbReference type="Proteomes" id="UP000000458">
    <property type="component" value="Segment"/>
</dbReference>
<dbReference type="GeneID" id="13993689"/>
<gene>
    <name evidence="1" type="ORF">GAP31_075</name>
</gene>
<dbReference type="KEGG" id="vg:13993689"/>
<evidence type="ECO:0000313" key="2">
    <source>
        <dbReference type="Proteomes" id="UP000000458"/>
    </source>
</evidence>
<accession>K4F565</accession>
<keyword evidence="2" id="KW-1185">Reference proteome</keyword>
<name>K4F565_9CAUD</name>
<dbReference type="EMBL" id="JN882284">
    <property type="protein sequence ID" value="AFC21256.1"/>
    <property type="molecule type" value="Genomic_DNA"/>
</dbReference>
<reference evidence="1 2" key="1">
    <citation type="journal article" date="2012" name="J. Virol.">
        <title>Genome Sequence of Cronobacter sakazakii Myovirus vB_CsaM_GAP31.</title>
        <authorList>
            <person name="Abbasifar R."/>
            <person name="Kropinski A.M."/>
            <person name="Sabour P.M."/>
            <person name="Ackermann H.W."/>
            <person name="Alanis Villa A."/>
            <person name="Abbasifar A."/>
            <person name="Griffiths M.W."/>
        </authorList>
    </citation>
    <scope>NUCLEOTIDE SEQUENCE [LARGE SCALE GENOMIC DNA]</scope>
</reference>
<protein>
    <submittedName>
        <fullName evidence="1">Uncharacterized protein</fullName>
    </submittedName>
</protein>
<proteinExistence type="predicted"/>
<organism evidence="1 2">
    <name type="scientific">Cronobacter phage vB_CsaM_GAP31</name>
    <dbReference type="NCBI Taxonomy" id="1141135"/>
    <lineage>
        <taxon>Viruses</taxon>
        <taxon>Duplodnaviria</taxon>
        <taxon>Heunggongvirae</taxon>
        <taxon>Uroviricota</taxon>
        <taxon>Caudoviricetes</taxon>
        <taxon>Vequintavirinae</taxon>
        <taxon>Seunavirus</taxon>
        <taxon>Seunavirus GAP31</taxon>
    </lineage>
</organism>
<sequence>MIKDFNEARHIRVYADYQNPEVIRISKDGRTWYLVTTDDEEVVEKFPLDLRLAIKQYTTWMNGFLWSDLVYHAEDNSELENSDIQKHFYRCTTYLEKVIAKRLHQIFPWCECSNERY</sequence>
<evidence type="ECO:0000313" key="1">
    <source>
        <dbReference type="EMBL" id="AFC21256.1"/>
    </source>
</evidence>
<dbReference type="RefSeq" id="YP_006986911.1">
    <property type="nucleotide sequence ID" value="NC_019400.1"/>
</dbReference>